<keyword evidence="1" id="KW-0496">Mitochondrion</keyword>
<dbReference type="AlphaFoldDB" id="A0A1Y0AZT1"/>
<dbReference type="EMBL" id="KY774314">
    <property type="protein sequence ID" value="ART30692.1"/>
    <property type="molecule type" value="Genomic_DNA"/>
</dbReference>
<protein>
    <submittedName>
        <fullName evidence="1">Uncharacterized protein</fullName>
    </submittedName>
</protein>
<gene>
    <name evidence="1" type="ORF">AEK19_MT0429</name>
</gene>
<evidence type="ECO:0000313" key="1">
    <source>
        <dbReference type="EMBL" id="ART30692.1"/>
    </source>
</evidence>
<proteinExistence type="predicted"/>
<accession>A0A1Y0AZT1</accession>
<name>A0A1Y0AZT1_9LAMI</name>
<organism evidence="1">
    <name type="scientific">Utricularia reniformis</name>
    <dbReference type="NCBI Taxonomy" id="192314"/>
    <lineage>
        <taxon>Eukaryota</taxon>
        <taxon>Viridiplantae</taxon>
        <taxon>Streptophyta</taxon>
        <taxon>Embryophyta</taxon>
        <taxon>Tracheophyta</taxon>
        <taxon>Spermatophyta</taxon>
        <taxon>Magnoliopsida</taxon>
        <taxon>eudicotyledons</taxon>
        <taxon>Gunneridae</taxon>
        <taxon>Pentapetalae</taxon>
        <taxon>asterids</taxon>
        <taxon>lamiids</taxon>
        <taxon>Lamiales</taxon>
        <taxon>Lentibulariaceae</taxon>
        <taxon>Utricularia</taxon>
    </lineage>
</organism>
<geneLocation type="mitochondrion" evidence="1"/>
<sequence length="54" mass="6293">MKKFEPHQQACPYFWLCMDELILALMTLANRYPRCISSGKKKKALAITLSYNLI</sequence>
<reference evidence="1" key="1">
    <citation type="submission" date="2017-03" db="EMBL/GenBank/DDBJ databases">
        <title>The mitochondrial genome of the carnivorous plant Utricularia reniformis (Lentibulariaceae): structure, comparative analysis and evolutionary landmarks.</title>
        <authorList>
            <person name="Silva S.R."/>
            <person name="Alvarenga D.O."/>
            <person name="Michael T.P."/>
            <person name="Miranda V.F.O."/>
            <person name="Varani A.M."/>
        </authorList>
    </citation>
    <scope>NUCLEOTIDE SEQUENCE</scope>
</reference>